<dbReference type="Proteomes" id="UP001152797">
    <property type="component" value="Unassembled WGS sequence"/>
</dbReference>
<dbReference type="EMBL" id="CAMXCT030005580">
    <property type="protein sequence ID" value="CAL4800097.1"/>
    <property type="molecule type" value="Genomic_DNA"/>
</dbReference>
<dbReference type="AlphaFoldDB" id="A0A9P1DM40"/>
<accession>A0A9P1DM40</accession>
<protein>
    <submittedName>
        <fullName evidence="2">Iron-binding zinc finger CDGSH type domain-containing protein</fullName>
    </submittedName>
</protein>
<proteinExistence type="predicted"/>
<name>A0A9P1DM40_9DINO</name>
<organism evidence="1">
    <name type="scientific">Cladocopium goreaui</name>
    <dbReference type="NCBI Taxonomy" id="2562237"/>
    <lineage>
        <taxon>Eukaryota</taxon>
        <taxon>Sar</taxon>
        <taxon>Alveolata</taxon>
        <taxon>Dinophyceae</taxon>
        <taxon>Suessiales</taxon>
        <taxon>Symbiodiniaceae</taxon>
        <taxon>Cladocopium</taxon>
    </lineage>
</organism>
<dbReference type="EMBL" id="CAMXCT020005580">
    <property type="protein sequence ID" value="CAL1166160.1"/>
    <property type="molecule type" value="Genomic_DNA"/>
</dbReference>
<evidence type="ECO:0000313" key="2">
    <source>
        <dbReference type="EMBL" id="CAL4800097.1"/>
    </source>
</evidence>
<sequence length="347" mass="38094">MIVRPSLQISVASVPSRLSDISAKFACILAGNEAEEQDLVDVKLAAAAISGRLQNHPLIQGLLLQVARMLEKQERGIFTMSGRRSQHTDLERDLVQDAGIQLAVAAGNNALARQFGLSSRSHVISMEVLEKNSLPVPPLSVCFPDTLRQNWVLVDQRNSKAHNAPKRRLMLAFDATYLTVSLASMELHSKRGMVGGVWSPDDSGNAFVELREDLNVSEVRKASSIMEFLTWNPFGRKKSPLSVAAVPVEHSFSGVNSGYRGNLYICSLVGQVCAENDGVLKGHASKNSGGQCTSYLRTIYYGPFWVDLVQCRNYGMPAMALGRAHPMSDRCQALLSNPFFYVKEDEP</sequence>
<evidence type="ECO:0000313" key="1">
    <source>
        <dbReference type="EMBL" id="CAI4012785.1"/>
    </source>
</evidence>
<gene>
    <name evidence="1" type="ORF">C1SCF055_LOCUS37813</name>
</gene>
<reference evidence="2 3" key="2">
    <citation type="submission" date="2024-05" db="EMBL/GenBank/DDBJ databases">
        <authorList>
            <person name="Chen Y."/>
            <person name="Shah S."/>
            <person name="Dougan E. K."/>
            <person name="Thang M."/>
            <person name="Chan C."/>
        </authorList>
    </citation>
    <scope>NUCLEOTIDE SEQUENCE [LARGE SCALE GENOMIC DNA]</scope>
</reference>
<keyword evidence="3" id="KW-1185">Reference proteome</keyword>
<dbReference type="EMBL" id="CAMXCT010005580">
    <property type="protein sequence ID" value="CAI4012785.1"/>
    <property type="molecule type" value="Genomic_DNA"/>
</dbReference>
<comment type="caution">
    <text evidence="1">The sequence shown here is derived from an EMBL/GenBank/DDBJ whole genome shotgun (WGS) entry which is preliminary data.</text>
</comment>
<reference evidence="1" key="1">
    <citation type="submission" date="2022-10" db="EMBL/GenBank/DDBJ databases">
        <authorList>
            <person name="Chen Y."/>
            <person name="Dougan E. K."/>
            <person name="Chan C."/>
            <person name="Rhodes N."/>
            <person name="Thang M."/>
        </authorList>
    </citation>
    <scope>NUCLEOTIDE SEQUENCE</scope>
</reference>
<evidence type="ECO:0000313" key="3">
    <source>
        <dbReference type="Proteomes" id="UP001152797"/>
    </source>
</evidence>